<sequence>MSGSVARSKNARTGMLPASRLVAPVLSACEAVWQCQNVDAAQHWIGILHKAILKDKIDSFDPSEAFLALQGAALRFKPHSGHHEHEGQDSSSHEYDVDDTKLGDFQSRILAATASLARRVVGPAWWHQFYTRRNRLRQADWRPAEEDAQLERSNSTQTSAASHPARDQSLSQYYPSIPVDFVVGSLNVENSSVRSSSPMTEHDMPIVSDGQLKMDSISSYPGIPEVLPAAMLRFAASFEQDDYGWSVSRAQSQMIIVTALCCRPELADDEWTMAAEWSIVGVQHEVTKMAESWLVWLWPLSANQSESWNLRLQIARTVADLLSSGWHPPLKSSETVVDALLHLSKDTVEEMDIKSVDGSAHGSRLTLAVSSTLAETVSALAAMASRDLVPDTHISKMVDMLCFLYVMVARRQNNEASGTVAVSSTLSLEERQEFKIVWDSIKGQYEAAFADISTLIWVLLARPSTSSKAMESLLHLVEEATTATWTQDELTDVGQEWSFVETLRCMKAGAALRVLGSALWGKPPDISSIALLRIFWKPLLETVLCLLSNLHERIADTIEYLLQPEPFRDLTALAIEGAILLGRAIEKEIRGGPAILANTEWDTIALCLSDGVLPILLTVVENRCNEDTARFESTVQSLLLLLGDFFGKCIEEDSTPFVEYERQRRLYLLLLQVGLPSSLGEDAALMSIVVFQCWSKFGFSPYRIEGCTKTGVELLKEAFRQDERGEYAHAPEVRLAAFEALTFASEADTMSRKKKVIPRRSVLTSTQNMRELHLELINAAIIPSLKKIFESSFIRIDESSWLAPNVVPASTNDSVPSNESVAILLETAALSAHQEHRSTEALTNYAINVTGRLFRDITGDRETRLLYINLLRTLAVNEKGRVPYSVRIFATIELHRCLAALFGELPHAHAKVPVLIDALTDVLNMCSCEFSKCIASSDYFLIVSAQAIAALYPIASLRVAIDQHVSLKASYVPTELRDLFFVFLTSVTSFSPEDRSPVVDTYGAPFLIALDARSNHTTSEITEISFSSVLSSLVGFLSGMKIHTSPLAAYMQQCIRISCYDMLLALAMAKTDCLISNESFDCIFRTSMAKRECRSPDEIECLTRSQVLGQIFHNRLILINDFGHDEPIKSFLEPMQEILGILAEACLSTHWLDYEPAYGVFCSVVPALQKLCQRIGLPEVLTNWSEIIERGCLLEEKSCLMLMSQCSTSSRPRLYVALLALVHDFLLCNSFVDMNISTRNAVSRLCCRIIQSPPEGSDHLVHHLALRCMMILLGSTKQLDENPLQSSGKSDKIESSLHGDNDFSFVTREISRRHLLCKDRSISSLAFHDRPLSKHEMLAKELADLERFIVNEENGRKLSASWILSEAILLTCRIGSDNSRYRGWCEVVLRTITLRRRILVRLPGYISLESPDFPPSLWLDRDITNLECQNQDTMIDQKNSLFTQNDTLKRARAAISRFDLLVTSLKETDKISAEKVTGTMEKSVQIFPRSYQAGDKCSEIGDISEWLSSVLEGNGIAVRAVFAEIDPFFGYVEDINASPKETTCNSQPRRLENGARLDRAISVLDRTSLLSTYKFGLLYDCSADSRQNQSTFETSLLFSTACSPSFYKFLNNLGKVVPTKQLKHFSGGLDASPYSSDGIYALMWMDDDPHKTLVATSMAVFHACPMMPDDKLQSRKRHVGNDNVLILFSDRGSDILVDLDSSGRDLNRSVVGGAFGFVTIFVTAPRSGLLRIAVRLRTGLSTRLNSRLSSLVGHTIMEETVAPTYVRNLAMRADLICRSAVDTIDPPSNCIDRYHQLRDMKRFALKP</sequence>
<dbReference type="Gene3D" id="3.40.50.11210">
    <property type="entry name" value="Rap/Ran-GAP"/>
    <property type="match status" value="1"/>
</dbReference>
<dbReference type="OrthoDB" id="198324at2759"/>
<proteinExistence type="predicted"/>
<evidence type="ECO:0000259" key="3">
    <source>
        <dbReference type="PROSITE" id="PS50085"/>
    </source>
</evidence>
<dbReference type="KEGG" id="pti:PHATR_46730"/>
<dbReference type="Proteomes" id="UP000000759">
    <property type="component" value="Chromosome 11"/>
</dbReference>
<name>B5Y3L5_PHATC</name>
<dbReference type="GO" id="GO:0051056">
    <property type="term" value="P:regulation of small GTPase mediated signal transduction"/>
    <property type="evidence" value="ECO:0007669"/>
    <property type="project" value="InterPro"/>
</dbReference>
<dbReference type="GeneID" id="7204509"/>
<dbReference type="STRING" id="556484.B5Y3L5"/>
<evidence type="ECO:0000313" key="5">
    <source>
        <dbReference type="Proteomes" id="UP000000759"/>
    </source>
</evidence>
<protein>
    <recommendedName>
        <fullName evidence="3">Rap-GAP domain-containing protein</fullName>
    </recommendedName>
</protein>
<accession>B5Y3L5</accession>
<dbReference type="HOGENOM" id="CLU_237952_0_0_1"/>
<dbReference type="PANTHER" id="PTHR10063:SF0">
    <property type="entry name" value="TUBERIN"/>
    <property type="match status" value="1"/>
</dbReference>
<dbReference type="SUPFAM" id="SSF111347">
    <property type="entry name" value="Rap/Ran-GAP"/>
    <property type="match status" value="1"/>
</dbReference>
<feature type="domain" description="Rap-GAP" evidence="3">
    <location>
        <begin position="1561"/>
        <end position="1807"/>
    </location>
</feature>
<evidence type="ECO:0000256" key="2">
    <source>
        <dbReference type="SAM" id="MobiDB-lite"/>
    </source>
</evidence>
<organism evidence="4 5">
    <name type="scientific">Phaeodactylum tricornutum (strain CCAP 1055/1)</name>
    <dbReference type="NCBI Taxonomy" id="556484"/>
    <lineage>
        <taxon>Eukaryota</taxon>
        <taxon>Sar</taxon>
        <taxon>Stramenopiles</taxon>
        <taxon>Ochrophyta</taxon>
        <taxon>Bacillariophyta</taxon>
        <taxon>Bacillariophyceae</taxon>
        <taxon>Bacillariophycidae</taxon>
        <taxon>Naviculales</taxon>
        <taxon>Phaeodactylaceae</taxon>
        <taxon>Phaeodactylum</taxon>
    </lineage>
</organism>
<dbReference type="GO" id="GO:0005634">
    <property type="term" value="C:nucleus"/>
    <property type="evidence" value="ECO:0007669"/>
    <property type="project" value="InterPro"/>
</dbReference>
<dbReference type="SUPFAM" id="SSF48371">
    <property type="entry name" value="ARM repeat"/>
    <property type="match status" value="1"/>
</dbReference>
<dbReference type="RefSeq" id="XP_002185680.1">
    <property type="nucleotide sequence ID" value="XM_002185644.1"/>
</dbReference>
<dbReference type="PROSITE" id="PS50085">
    <property type="entry name" value="RAPGAP"/>
    <property type="match status" value="1"/>
</dbReference>
<dbReference type="InterPro" id="IPR035974">
    <property type="entry name" value="Rap/Ran-GAP_sf"/>
</dbReference>
<dbReference type="EMBL" id="CP001141">
    <property type="protein sequence ID" value="ACI65150.1"/>
    <property type="molecule type" value="Genomic_DNA"/>
</dbReference>
<keyword evidence="1" id="KW-0343">GTPase activation</keyword>
<gene>
    <name evidence="4" type="ORF">PHATR_46730</name>
</gene>
<dbReference type="Pfam" id="PF02145">
    <property type="entry name" value="Rap_GAP"/>
    <property type="match status" value="1"/>
</dbReference>
<dbReference type="InParanoid" id="B5Y3L5"/>
<dbReference type="InterPro" id="IPR000331">
    <property type="entry name" value="Rap/Ran_GAP_dom"/>
</dbReference>
<reference evidence="5" key="2">
    <citation type="submission" date="2008-08" db="EMBL/GenBank/DDBJ databases">
        <authorList>
            <consortium name="Diatom Consortium"/>
            <person name="Grigoriev I."/>
            <person name="Grimwood J."/>
            <person name="Kuo A."/>
            <person name="Otillar R.P."/>
            <person name="Salamov A."/>
            <person name="Detter J.C."/>
            <person name="Lindquist E."/>
            <person name="Shapiro H."/>
            <person name="Lucas S."/>
            <person name="Glavina del Rio T."/>
            <person name="Pitluck S."/>
            <person name="Rokhsar D."/>
            <person name="Bowler C."/>
        </authorList>
    </citation>
    <scope>GENOME REANNOTATION</scope>
    <source>
        <strain evidence="5">CCAP 1055/1</strain>
    </source>
</reference>
<feature type="region of interest" description="Disordered" evidence="2">
    <location>
        <begin position="143"/>
        <end position="169"/>
    </location>
</feature>
<dbReference type="InterPro" id="IPR027107">
    <property type="entry name" value="Tuberin/Ral-act_asu"/>
</dbReference>
<feature type="compositionally biased region" description="Polar residues" evidence="2">
    <location>
        <begin position="151"/>
        <end position="161"/>
    </location>
</feature>
<keyword evidence="5" id="KW-1185">Reference proteome</keyword>
<dbReference type="GO" id="GO:0005096">
    <property type="term" value="F:GTPase activator activity"/>
    <property type="evidence" value="ECO:0007669"/>
    <property type="project" value="UniProtKB-KW"/>
</dbReference>
<dbReference type="PANTHER" id="PTHR10063">
    <property type="entry name" value="TUBERIN"/>
    <property type="match status" value="1"/>
</dbReference>
<dbReference type="PaxDb" id="2850-Phatr46730"/>
<reference evidence="4 5" key="1">
    <citation type="journal article" date="2008" name="Nature">
        <title>The Phaeodactylum genome reveals the evolutionary history of diatom genomes.</title>
        <authorList>
            <person name="Bowler C."/>
            <person name="Allen A.E."/>
            <person name="Badger J.H."/>
            <person name="Grimwood J."/>
            <person name="Jabbari K."/>
            <person name="Kuo A."/>
            <person name="Maheswari U."/>
            <person name="Martens C."/>
            <person name="Maumus F."/>
            <person name="Otillar R.P."/>
            <person name="Rayko E."/>
            <person name="Salamov A."/>
            <person name="Vandepoele K."/>
            <person name="Beszteri B."/>
            <person name="Gruber A."/>
            <person name="Heijde M."/>
            <person name="Katinka M."/>
            <person name="Mock T."/>
            <person name="Valentin K."/>
            <person name="Verret F."/>
            <person name="Berges J.A."/>
            <person name="Brownlee C."/>
            <person name="Cadoret J.P."/>
            <person name="Chiovitti A."/>
            <person name="Choi C.J."/>
            <person name="Coesel S."/>
            <person name="De Martino A."/>
            <person name="Detter J.C."/>
            <person name="Durkin C."/>
            <person name="Falciatore A."/>
            <person name="Fournet J."/>
            <person name="Haruta M."/>
            <person name="Huysman M.J."/>
            <person name="Jenkins B.D."/>
            <person name="Jiroutova K."/>
            <person name="Jorgensen R.E."/>
            <person name="Joubert Y."/>
            <person name="Kaplan A."/>
            <person name="Kroger N."/>
            <person name="Kroth P.G."/>
            <person name="La Roche J."/>
            <person name="Lindquist E."/>
            <person name="Lommer M."/>
            <person name="Martin-Jezequel V."/>
            <person name="Lopez P.J."/>
            <person name="Lucas S."/>
            <person name="Mangogna M."/>
            <person name="McGinnis K."/>
            <person name="Medlin L.K."/>
            <person name="Montsant A."/>
            <person name="Oudot-Le Secq M.P."/>
            <person name="Napoli C."/>
            <person name="Obornik M."/>
            <person name="Parker M.S."/>
            <person name="Petit J.L."/>
            <person name="Porcel B.M."/>
            <person name="Poulsen N."/>
            <person name="Robison M."/>
            <person name="Rychlewski L."/>
            <person name="Rynearson T.A."/>
            <person name="Schmutz J."/>
            <person name="Shapiro H."/>
            <person name="Siaut M."/>
            <person name="Stanley M."/>
            <person name="Sussman M.R."/>
            <person name="Taylor A.R."/>
            <person name="Vardi A."/>
            <person name="von Dassow P."/>
            <person name="Vyverman W."/>
            <person name="Willis A."/>
            <person name="Wyrwicz L.S."/>
            <person name="Rokhsar D.S."/>
            <person name="Weissenbach J."/>
            <person name="Armbrust E.V."/>
            <person name="Green B.R."/>
            <person name="Van de Peer Y."/>
            <person name="Grigoriev I.V."/>
        </authorList>
    </citation>
    <scope>NUCLEOTIDE SEQUENCE [LARGE SCALE GENOMIC DNA]</scope>
    <source>
        <strain evidence="4 5">CCAP 1055/1</strain>
    </source>
</reference>
<dbReference type="GO" id="GO:0005737">
    <property type="term" value="C:cytoplasm"/>
    <property type="evidence" value="ECO:0007669"/>
    <property type="project" value="TreeGrafter"/>
</dbReference>
<evidence type="ECO:0000256" key="1">
    <source>
        <dbReference type="ARBA" id="ARBA00022468"/>
    </source>
</evidence>
<evidence type="ECO:0000313" key="4">
    <source>
        <dbReference type="EMBL" id="ACI65150.1"/>
    </source>
</evidence>
<dbReference type="eggNOG" id="KOG3687">
    <property type="taxonomic scope" value="Eukaryota"/>
</dbReference>
<dbReference type="OMA" id="THISKMV"/>
<dbReference type="InterPro" id="IPR016024">
    <property type="entry name" value="ARM-type_fold"/>
</dbReference>